<dbReference type="InParanoid" id="A0A0G4FZ86"/>
<proteinExistence type="predicted"/>
<reference evidence="2 3" key="1">
    <citation type="submission" date="2014-11" db="EMBL/GenBank/DDBJ databases">
        <authorList>
            <person name="Zhu J."/>
            <person name="Qi W."/>
            <person name="Song R."/>
        </authorList>
    </citation>
    <scope>NUCLEOTIDE SEQUENCE [LARGE SCALE GENOMIC DNA]</scope>
</reference>
<evidence type="ECO:0000313" key="2">
    <source>
        <dbReference type="EMBL" id="CEM20833.1"/>
    </source>
</evidence>
<accession>A0A0G4FZ86</accession>
<feature type="transmembrane region" description="Helical" evidence="1">
    <location>
        <begin position="18"/>
        <end position="35"/>
    </location>
</feature>
<protein>
    <submittedName>
        <fullName evidence="2">Uncharacterized protein</fullName>
    </submittedName>
</protein>
<keyword evidence="1" id="KW-0472">Membrane</keyword>
<dbReference type="InterPro" id="IPR036291">
    <property type="entry name" value="NAD(P)-bd_dom_sf"/>
</dbReference>
<dbReference type="Proteomes" id="UP000041254">
    <property type="component" value="Unassembled WGS sequence"/>
</dbReference>
<dbReference type="AlphaFoldDB" id="A0A0G4FZ86"/>
<dbReference type="OrthoDB" id="47007at2759"/>
<keyword evidence="3" id="KW-1185">Reference proteome</keyword>
<evidence type="ECO:0000313" key="3">
    <source>
        <dbReference type="Proteomes" id="UP000041254"/>
    </source>
</evidence>
<organism evidence="2 3">
    <name type="scientific">Vitrella brassicaformis (strain CCMP3155)</name>
    <dbReference type="NCBI Taxonomy" id="1169540"/>
    <lineage>
        <taxon>Eukaryota</taxon>
        <taxon>Sar</taxon>
        <taxon>Alveolata</taxon>
        <taxon>Colpodellida</taxon>
        <taxon>Vitrellaceae</taxon>
        <taxon>Vitrella</taxon>
    </lineage>
</organism>
<gene>
    <name evidence="2" type="ORF">Vbra_16503</name>
</gene>
<evidence type="ECO:0000256" key="1">
    <source>
        <dbReference type="SAM" id="Phobius"/>
    </source>
</evidence>
<keyword evidence="1" id="KW-0812">Transmembrane</keyword>
<dbReference type="Gene3D" id="3.40.50.720">
    <property type="entry name" value="NAD(P)-binding Rossmann-like Domain"/>
    <property type="match status" value="1"/>
</dbReference>
<dbReference type="VEuPathDB" id="CryptoDB:Vbra_16503"/>
<keyword evidence="1" id="KW-1133">Transmembrane helix</keyword>
<name>A0A0G4FZ86_VITBC</name>
<dbReference type="SUPFAM" id="SSF51735">
    <property type="entry name" value="NAD(P)-binding Rossmann-fold domains"/>
    <property type="match status" value="1"/>
</dbReference>
<sequence>MCDPSLLRHPVARPRRAAGLWLLAVVIRGLMMLFLDSDLRTAMARSHETFEGRLVWITGASTDIGRAMATLLASMSAP</sequence>
<dbReference type="EMBL" id="CDMY01000531">
    <property type="protein sequence ID" value="CEM20833.1"/>
    <property type="molecule type" value="Genomic_DNA"/>
</dbReference>